<evidence type="ECO:0000256" key="5">
    <source>
        <dbReference type="ARBA" id="ARBA00022737"/>
    </source>
</evidence>
<dbReference type="GO" id="GO:0004315">
    <property type="term" value="F:3-oxoacyl-[acyl-carrier-protein] synthase activity"/>
    <property type="evidence" value="ECO:0007669"/>
    <property type="project" value="InterPro"/>
</dbReference>
<dbReference type="InterPro" id="IPR001031">
    <property type="entry name" value="Thioesterase"/>
</dbReference>
<comment type="caution">
    <text evidence="19">The sequence shown here is derived from an EMBL/GenBank/DDBJ whole genome shotgun (WGS) entry which is preliminary data.</text>
</comment>
<dbReference type="SUPFAM" id="SSF55048">
    <property type="entry name" value="Probable ACP-binding domain of malonyl-CoA ACP transacylase"/>
    <property type="match status" value="2"/>
</dbReference>
<dbReference type="Pfam" id="PF00550">
    <property type="entry name" value="PP-binding"/>
    <property type="match status" value="2"/>
</dbReference>
<dbReference type="SMART" id="SM00826">
    <property type="entry name" value="PKS_DH"/>
    <property type="match status" value="2"/>
</dbReference>
<reference evidence="19" key="1">
    <citation type="submission" date="2022-06" db="EMBL/GenBank/DDBJ databases">
        <title>Genomic Encyclopedia of Archaeal and Bacterial Type Strains, Phase II (KMG-II): from individual species to whole genera.</title>
        <authorList>
            <person name="Goeker M."/>
        </authorList>
    </citation>
    <scope>NUCLEOTIDE SEQUENCE</scope>
    <source>
        <strain evidence="19">DSM 43935</strain>
    </source>
</reference>
<dbReference type="CDD" id="cd08956">
    <property type="entry name" value="KR_3_FAS_SDR_x"/>
    <property type="match status" value="2"/>
</dbReference>
<dbReference type="RefSeq" id="WP_407649753.1">
    <property type="nucleotide sequence ID" value="NZ_JAMTCK010000026.1"/>
</dbReference>
<dbReference type="PANTHER" id="PTHR43775:SF51">
    <property type="entry name" value="INACTIVE PHENOLPHTHIOCEROL SYNTHESIS POLYKETIDE SYNTHASE TYPE I PKS1-RELATED"/>
    <property type="match status" value="1"/>
</dbReference>
<dbReference type="InterPro" id="IPR050091">
    <property type="entry name" value="PKS_NRPS_Biosynth_Enz"/>
</dbReference>
<dbReference type="Pfam" id="PF00698">
    <property type="entry name" value="Acyl_transf_1"/>
    <property type="match status" value="2"/>
</dbReference>
<dbReference type="Pfam" id="PF21089">
    <property type="entry name" value="PKS_DH_N"/>
    <property type="match status" value="2"/>
</dbReference>
<evidence type="ECO:0000259" key="17">
    <source>
        <dbReference type="PROSITE" id="PS52004"/>
    </source>
</evidence>
<keyword evidence="2" id="KW-0596">Phosphopantetheine</keyword>
<feature type="domain" description="PKS/mFAS DH" evidence="18">
    <location>
        <begin position="927"/>
        <end position="1205"/>
    </location>
</feature>
<dbReference type="PROSITE" id="PS52019">
    <property type="entry name" value="PKS_MFAS_DH"/>
    <property type="match status" value="2"/>
</dbReference>
<keyword evidence="20" id="KW-1185">Reference proteome</keyword>
<dbReference type="SUPFAM" id="SSF53474">
    <property type="entry name" value="alpha/beta-Hydrolases"/>
    <property type="match status" value="1"/>
</dbReference>
<gene>
    <name evidence="19" type="ORF">LX83_007080</name>
</gene>
<keyword evidence="5" id="KW-0677">Repeat</keyword>
<keyword evidence="6" id="KW-0045">Antibiotic biosynthesis</keyword>
<feature type="region of interest" description="C-terminal hotdog fold" evidence="14">
    <location>
        <begin position="2812"/>
        <end position="2951"/>
    </location>
</feature>
<dbReference type="FunFam" id="3.40.366.10:FF:000002">
    <property type="entry name" value="Probable polyketide synthase 2"/>
    <property type="match status" value="1"/>
</dbReference>
<dbReference type="EMBL" id="JAMTCK010000026">
    <property type="protein sequence ID" value="MCP2170189.1"/>
    <property type="molecule type" value="Genomic_DNA"/>
</dbReference>
<dbReference type="InterPro" id="IPR006162">
    <property type="entry name" value="Ppantetheine_attach_site"/>
</dbReference>
<evidence type="ECO:0000256" key="6">
    <source>
        <dbReference type="ARBA" id="ARBA00023194"/>
    </source>
</evidence>
<dbReference type="SUPFAM" id="SSF101173">
    <property type="entry name" value="Docking domain B of the erythromycin polyketide synthase (DEBS)"/>
    <property type="match status" value="1"/>
</dbReference>
<dbReference type="InterPro" id="IPR036291">
    <property type="entry name" value="NAD(P)-bd_dom_sf"/>
</dbReference>
<dbReference type="Gene3D" id="3.40.47.10">
    <property type="match status" value="2"/>
</dbReference>
<feature type="domain" description="Carrier" evidence="16">
    <location>
        <begin position="3437"/>
        <end position="3512"/>
    </location>
</feature>
<dbReference type="CDD" id="cd00833">
    <property type="entry name" value="PKS"/>
    <property type="match status" value="2"/>
</dbReference>
<feature type="coiled-coil region" evidence="15">
    <location>
        <begin position="11"/>
        <end position="38"/>
    </location>
</feature>
<dbReference type="SMART" id="SM00823">
    <property type="entry name" value="PKS_PP"/>
    <property type="match status" value="2"/>
</dbReference>
<evidence type="ECO:0000256" key="9">
    <source>
        <dbReference type="ARBA" id="ARBA00052442"/>
    </source>
</evidence>
<dbReference type="PROSITE" id="PS52004">
    <property type="entry name" value="KS3_2"/>
    <property type="match status" value="2"/>
</dbReference>
<dbReference type="SMART" id="SM00827">
    <property type="entry name" value="PKS_AT"/>
    <property type="match status" value="2"/>
</dbReference>
<dbReference type="GO" id="GO:0006633">
    <property type="term" value="P:fatty acid biosynthetic process"/>
    <property type="evidence" value="ECO:0007669"/>
    <property type="project" value="InterPro"/>
</dbReference>
<feature type="domain" description="Carrier" evidence="16">
    <location>
        <begin position="1690"/>
        <end position="1765"/>
    </location>
</feature>
<evidence type="ECO:0000256" key="3">
    <source>
        <dbReference type="ARBA" id="ARBA00022553"/>
    </source>
</evidence>
<evidence type="ECO:0000256" key="7">
    <source>
        <dbReference type="ARBA" id="ARBA00023268"/>
    </source>
</evidence>
<evidence type="ECO:0000256" key="2">
    <source>
        <dbReference type="ARBA" id="ARBA00022450"/>
    </source>
</evidence>
<name>A0AAE3GMN0_9PSEU</name>
<dbReference type="InterPro" id="IPR057326">
    <property type="entry name" value="KR_dom"/>
</dbReference>
<comment type="cofactor">
    <cofactor evidence="1">
        <name>pantetheine 4'-phosphate</name>
        <dbReference type="ChEBI" id="CHEBI:47942"/>
    </cofactor>
</comment>
<dbReference type="Gene3D" id="3.40.366.10">
    <property type="entry name" value="Malonyl-Coenzyme A Acyl Carrier Protein, domain 2"/>
    <property type="match status" value="2"/>
</dbReference>
<dbReference type="PROSITE" id="PS00606">
    <property type="entry name" value="KS3_1"/>
    <property type="match status" value="2"/>
</dbReference>
<dbReference type="GO" id="GO:0047879">
    <property type="term" value="F:erythronolide synthase activity"/>
    <property type="evidence" value="ECO:0007669"/>
    <property type="project" value="UniProtKB-EC"/>
</dbReference>
<evidence type="ECO:0000256" key="11">
    <source>
        <dbReference type="ARBA" id="ARBA00060622"/>
    </source>
</evidence>
<dbReference type="Pfam" id="PF22953">
    <property type="entry name" value="SpnB_Rossmann"/>
    <property type="match status" value="2"/>
</dbReference>
<dbReference type="InterPro" id="IPR016036">
    <property type="entry name" value="Malonyl_transacylase_ACP-bd"/>
</dbReference>
<keyword evidence="3" id="KW-0597">Phosphoprotein</keyword>
<dbReference type="InterPro" id="IPR032821">
    <property type="entry name" value="PKS_assoc"/>
</dbReference>
<feature type="region of interest" description="C-terminal hotdog fold" evidence="14">
    <location>
        <begin position="1064"/>
        <end position="1205"/>
    </location>
</feature>
<dbReference type="InterPro" id="IPR049551">
    <property type="entry name" value="PKS_DH_C"/>
</dbReference>
<evidence type="ECO:0000256" key="1">
    <source>
        <dbReference type="ARBA" id="ARBA00001957"/>
    </source>
</evidence>
<evidence type="ECO:0000256" key="14">
    <source>
        <dbReference type="PROSITE-ProRule" id="PRU01363"/>
    </source>
</evidence>
<comment type="subunit">
    <text evidence="12">Homodimer. Erythronolide synthase is composed of EryAI, EryAII and EryAIII multimodular (2 modules) polypeptides each coding for a functional synthase subunit which participates in 2 of the six FAS-like elongation steps required for formation of the polyketide. Module 1, 2, 3, 4, 5, and 6 participating in biosynthesis steps 1, 2, 3, 4, 5, and 6, respectively.</text>
</comment>
<feature type="domain" description="Ketosynthase family 3 (KS3)" evidence="17">
    <location>
        <begin position="1783"/>
        <end position="2203"/>
    </location>
</feature>
<dbReference type="Pfam" id="PF02801">
    <property type="entry name" value="Ketoacyl-synt_C"/>
    <property type="match status" value="2"/>
</dbReference>
<dbReference type="InterPro" id="IPR020841">
    <property type="entry name" value="PKS_Beta-ketoAc_synthase_dom"/>
</dbReference>
<sequence>MANEDKLRDYLKRVTADLQQTRQRLGAAQSRLREVEAEAREPIAIVGMSCRYPGGVSTPEQLWDLVANGRDGISEFPDNRGWDLEKLYDPDPDTLGTYYVRESGFLHDADHFDPAFFGISPRDALAMDPQQRLLLETSWEAFESAGVDPAALAGSQVGVFAGVMYNDYAARLQPVPEGFEGFLGNGSAGSIASGRVAYTFGFEGPAVTIDTACSSSLVALHLAIQALRRGECTMALAGGVTVMSTPTAFIEFSRARGLARDGRCKSFAAAADGTSWGEGAGMLLVERLSDAQRNGHPILAVVRGTAVNQDGASNGLTAPNGPSQQRVIRAALAAAGLTPSDVDAVEAHGTGTTLGDPIEAQALLATYGRDRPADRPLWLGSLKSNIGHTQAAAGVGGVIKMVLAMRHGVLPKTLHVDQPNPFVDWSAGAVELLTEARDWPETGQPRRAGVSSFGVSGTNTHVILEQPPAEESTVENEHGVLPAVPLVLSAKTADALRGQADRLREHLIARPDLAPIDLGFSTATTRRAHEHRAVVVGADREELLSGLAAVAEQRDAAAVVRDTSGSGRLAFVFTGQGGQRVGMGRELYAAFPVYGDCNFDEVCAEFEPGLADVVFGAAPGVDETRWTQPALFAVEVALTRLLASWGVRPDVVMGHSVGEITAAHVAGVLSLSDAARLVRARAGLMGALPAGGAMLAVAASEAEVGEAGLPGGVDIAAVNGPESVVLSGPEAEIGELEQLWRGRGRSVKRLRTSHAFHSSLMDPMLADFRAALAGVRFAEPEIGIVSNLTGELAGEGLVSDPEYWVRHVRGTVRFADGITTLHDQGVATVLEVGPDAVLTAMVSESVPDELAAVPVLRRDRPEVQSLVAAVGRLHARGATVDWAGLFAGTGARRVDLPTYAFQRERYWLDAVPSTGDASAIGLGSVDHPLLGAAVTLAEGDGLLFTGVLSLRSHPWLADHAVLGTVLLPGTAMLELAVRAGEQVGCGRVEELTLEAPLVLPERDGVQVQLVVGMADGAGRRAVSLHSRRAGAAFDEPWVRHAAGTVVAGGPAEVFDLAVWPPAGAEEVPVAGLYERTAEAGFFYGPTFQGLRAAWRRGDEVFAEVALPVEHAAEAEKFGVHPALLDSALHAAGLLGAAPDAMPQQGNLPFAWTGVSLYAAGAASLRVRLVSAGQDSISLALADSAGRPVAAIDSLVSRPIAQEQLTAGQDNHRNAFFGLDWVSVPAVTGAVEPTDWAVLGPAGVTLGDPGRELARHVDLASLLATGEQVPDVVFAPLLAGSADRTEITARVRAATTEALELVRQWLADERLTDSRLVVVTTGAVATRADGDVPDLAAAAVWGMLRTAQSEHPGRFVLLDVDESEVPTRVLAAAVASGEAQLALRSGELLMSRLVRPTSVERAAPRFDPDGTVLITGGTGTLGRLTARHLVERGARRLLLTSRRGADSPGVAELVAELTALDAEVSVVACDAADRAALATVLAAVPADHPLTAVVHAAGALDDGVLESLTPERFDAVLRPKVDAAWHLHELTRDLDLAAFVLFSSAAGIMGGAGQANYAAANAFLDALAQHRRATGLPATSLAWGVWAQASGMAGELSDADLRRMSRGGMVPLTTQRGFELFDLALAADRAVLVLTQLDMAVLSAQAAAGALPWLLRGLVRVPVRRAGSGDVGEVAALLRRLAGVTEEEQRRVLADVVRTHVAAVLGHGSPDLVEMDRAFKELGFDSLTAVELRNRLGGVTGLRLPATLIFDYPSPAALVEHFLAEIGGQDGPAGPVPSAAVAADEPIAIVGMSCRYPGGVSTPEQLWQLLASGGDGISAFPTNRGWDQLLAGVEDSYQPEGGFLYDADRFDPEFFGISPREAMAIDPQHRLLLETSWEAFERAGIEPASVRGSRIGVFAGLMYQDYVSRLPSVPDELAGYLGNGNAGSVASGRVAYTFGLEGPAVTIDTACSSSLVALHLAAQSLRAGECTMALVGGVTVMFTPTAFIEFSRQGGLSSNGRCKSFAASADGTGWSEGVGMLLVERLSDARRNGHPILAVVRGSAVNQDGASNGLTAPNGPAQQRVIRAALANAGLRPSDVDAVEAHGTGTALGDPIEAQALLATYGKDRAADRPLWLGSLKSNIGHTQAAAGVAGVIKMVLAMRHGVLPRTLHVDQPSPHVDWESGAVSLLTDPQPWPETGRPRRAGVSSFGVSGTNAHVILEQVATAAATEPGLPAAALPVLPWVLSGKTETALRQQADRLRALVADDPTLDPADIGLSLATTRTVFDHRAVLVGADRDALLAALSALAADQPDPAVVRGVPTPGGRPVLVFPGQGSQWTGMAVELLDSNPVFAERMAECAAALSSFVDWSAIDVVRGAPGAPGLDRVDVVQPVLFAVMVSLAEVWRSCGVEPAAVVGHSQGEIAAACVAGALSLEDAARVVALRSVELGALAGRGGMVSVALPVDEVRERLESWGERLSVAAVNGPSSVVVSGDTEAVTEFLAGLTAEGVRARQVPVDYASHSAHVDQISDRLRTVLAPISPRTSDIPFYSTVTGQPLDTAALDAEYWVRNLRQTVEFQRATETLLTQGHGVFVECSPHPVLTVGIEETVERSGRPGAVIGTLRRDDAGPRRLLTSLAEAFTRGVRVDWAQVFAGSGARRVDLPTYAFQRERYWLEAPPAAGDVTSVGMDAADHPLLGAAVHLPESNGVLFSGLLSVRTHPWLADHAVLGTVLVPGTALLELALRAGEQVGCPVVEELTLAAPLVLAEPAGVRLQVVVGAPDESGRRPLSVHSRRADAGWDQPWTRNAAGTLTAETSTRPGELVEWPPAGAEEIPLAGGYDQLAQLGFGYGPAFQGLRAAWRRGADVFAEVDLPAEAGATAEGFGLHPALLDAALHAGMLAAGPDSADATRLPFAWTDVALHAVGATTLRVRISPAGSAGVALTIADATGTPVASVGSLVSRPVSAQALSTGTGGVRDSLHRVHWTVVPTSPAAGAECAVLGDDTWLTAALKTGGARVESVIDLADLARAGADGPRVVFTALAGAPGAVPDTTHEVAARALALAQAWVADGGPRGARLVVVTRGAVATRTGEDVADLAGASAWGLLRAAQSEHPDRIVLVDVDEQEESSALLAGVVDSGEPQLALRAGRALAPRLARAEVPADLPAGEFDPAGTVLVTGGTGLLGSLVARHVVAHGAGHVVLTSRSGQHAEGVAELVAELTGAGARVSVAACDVADRAALAELLAGLPEEYPLRSVVHAAGVLDDGVLEALTPQRVDAVLRPKVDAAWHLHELTRDLDVRDFVLFSSATGTLGSAGQANYAAANAFLDALAHHRRAEGLPAQSLAWGLWEQDSAMTGQLGEAGRQRMSRAGFRPLASTEGMALFSMAGAVDEAVLVPMHVDAAALRGQLGAGAVPPMLRGLVRSARRQATNATRPDQDPSSLRQRLAGLSPADQAQALREVVRANVAAVLGFADADAVPAGAGFPELGFDSLTAVELRNRLISVTGLRLPATLVFDYPTTEALVAHLLAELAPERTVAENQASTDPADQAATEAAGGSILALYRQALNDGKITEGVEFIKSASRLRPSFESVAELASLPDTVTLSRGTSNPNLICFAAPVAITGAQQYARFAAGFRGEREVSMVPAPGFQPGELLPASVAATVELQAELVWNCAGGTPFVLLGHSSGGWLAHSVATYLENMGAPPVGIVLMDTYVPQSQQIDRYKNTFVRSSEEREDVVGGIDDRKLTAMGCYFRIFADWLPERTGVPTLFVRASDSLGSVGGDTDKDAGGTWRPTWELDHSAVDVPGNHWSMMEEHAGSTAAAVQDWIRREL</sequence>
<dbReference type="PROSITE" id="PS50075">
    <property type="entry name" value="CARRIER"/>
    <property type="match status" value="2"/>
</dbReference>
<dbReference type="SUPFAM" id="SSF51735">
    <property type="entry name" value="NAD(P)-binding Rossmann-fold domains"/>
    <property type="match status" value="4"/>
</dbReference>
<keyword evidence="7" id="KW-0511">Multifunctional enzyme</keyword>
<dbReference type="EC" id="2.3.1.94" evidence="13"/>
<dbReference type="Gene3D" id="3.10.129.110">
    <property type="entry name" value="Polyketide synthase dehydratase"/>
    <property type="match status" value="2"/>
</dbReference>
<dbReference type="SMART" id="SM01294">
    <property type="entry name" value="PKS_PP_betabranch"/>
    <property type="match status" value="2"/>
</dbReference>
<dbReference type="InterPro" id="IPR013968">
    <property type="entry name" value="PKS_KR"/>
</dbReference>
<keyword evidence="8" id="KW-0012">Acyltransferase</keyword>
<dbReference type="SUPFAM" id="SSF53901">
    <property type="entry name" value="Thiolase-like"/>
    <property type="match status" value="2"/>
</dbReference>
<evidence type="ECO:0000256" key="4">
    <source>
        <dbReference type="ARBA" id="ARBA00022679"/>
    </source>
</evidence>
<dbReference type="InterPro" id="IPR001227">
    <property type="entry name" value="Ac_transferase_dom_sf"/>
</dbReference>
<dbReference type="Pfam" id="PF08990">
    <property type="entry name" value="Docking"/>
    <property type="match status" value="1"/>
</dbReference>
<dbReference type="SUPFAM" id="SSF52151">
    <property type="entry name" value="FabD/lysophospholipase-like"/>
    <property type="match status" value="2"/>
</dbReference>
<dbReference type="Gene3D" id="1.10.1200.10">
    <property type="entry name" value="ACP-like"/>
    <property type="match status" value="2"/>
</dbReference>
<feature type="region of interest" description="N-terminal hotdog fold" evidence="14">
    <location>
        <begin position="927"/>
        <end position="1052"/>
    </location>
</feature>
<dbReference type="SMART" id="SM00824">
    <property type="entry name" value="PKS_TE"/>
    <property type="match status" value="1"/>
</dbReference>
<dbReference type="Pfam" id="PF00975">
    <property type="entry name" value="Thioesterase"/>
    <property type="match status" value="1"/>
</dbReference>
<evidence type="ECO:0000256" key="10">
    <source>
        <dbReference type="ARBA" id="ARBA00060158"/>
    </source>
</evidence>
<dbReference type="InterPro" id="IPR020807">
    <property type="entry name" value="PKS_DH"/>
</dbReference>
<evidence type="ECO:0000256" key="13">
    <source>
        <dbReference type="ARBA" id="ARBA00066981"/>
    </source>
</evidence>
<dbReference type="FunFam" id="1.10.1200.10:FF:000007">
    <property type="entry name" value="Probable polyketide synthase pks17"/>
    <property type="match status" value="2"/>
</dbReference>
<accession>A0AAE3GMN0</accession>
<protein>
    <recommendedName>
        <fullName evidence="13">6-deoxyerythronolide-B synthase</fullName>
        <ecNumber evidence="13">2.3.1.94</ecNumber>
    </recommendedName>
</protein>
<dbReference type="Pfam" id="PF14765">
    <property type="entry name" value="PS-DH"/>
    <property type="match status" value="2"/>
</dbReference>
<dbReference type="PROSITE" id="PS00012">
    <property type="entry name" value="PHOSPHOPANTETHEINE"/>
    <property type="match status" value="2"/>
</dbReference>
<dbReference type="InterPro" id="IPR015083">
    <property type="entry name" value="NorB/c/GfsB-D-like_docking"/>
</dbReference>
<dbReference type="InterPro" id="IPR036299">
    <property type="entry name" value="Polyketide_synth_docking_sf"/>
</dbReference>
<comment type="pathway">
    <text evidence="11">Antibiotic biosynthesis; erythromycin biosynthesis.</text>
</comment>
<feature type="domain" description="PKS/mFAS DH" evidence="18">
    <location>
        <begin position="2675"/>
        <end position="2951"/>
    </location>
</feature>
<dbReference type="Gene3D" id="3.30.70.3290">
    <property type="match status" value="2"/>
</dbReference>
<comment type="function">
    <text evidence="10">Involved in the biosynthesis of antibiotic erythromycin via the biosynthesis of its aglycone precursor, 6-deoxyerythronolide B (6-dEB).</text>
</comment>
<evidence type="ECO:0000259" key="18">
    <source>
        <dbReference type="PROSITE" id="PS52019"/>
    </source>
</evidence>
<dbReference type="Gene3D" id="3.40.50.720">
    <property type="entry name" value="NAD(P)-binding Rossmann-like Domain"/>
    <property type="match status" value="2"/>
</dbReference>
<dbReference type="SMART" id="SM00825">
    <property type="entry name" value="PKS_KS"/>
    <property type="match status" value="2"/>
</dbReference>
<dbReference type="InterPro" id="IPR055123">
    <property type="entry name" value="SpnB-like_Rossmann"/>
</dbReference>
<dbReference type="InterPro" id="IPR014030">
    <property type="entry name" value="Ketoacyl_synth_N"/>
</dbReference>
<organism evidence="19 20">
    <name type="scientific">Goodfellowiella coeruleoviolacea</name>
    <dbReference type="NCBI Taxonomy" id="334858"/>
    <lineage>
        <taxon>Bacteria</taxon>
        <taxon>Bacillati</taxon>
        <taxon>Actinomycetota</taxon>
        <taxon>Actinomycetes</taxon>
        <taxon>Pseudonocardiales</taxon>
        <taxon>Pseudonocardiaceae</taxon>
        <taxon>Goodfellowiella</taxon>
    </lineage>
</organism>
<dbReference type="InterPro" id="IPR014043">
    <property type="entry name" value="Acyl_transferase_dom"/>
</dbReference>
<dbReference type="InterPro" id="IPR020806">
    <property type="entry name" value="PKS_PP-bd"/>
</dbReference>
<dbReference type="PANTHER" id="PTHR43775">
    <property type="entry name" value="FATTY ACID SYNTHASE"/>
    <property type="match status" value="1"/>
</dbReference>
<proteinExistence type="predicted"/>
<dbReference type="SUPFAM" id="SSF47336">
    <property type="entry name" value="ACP-like"/>
    <property type="match status" value="2"/>
</dbReference>
<evidence type="ECO:0000313" key="19">
    <source>
        <dbReference type="EMBL" id="MCP2170189.1"/>
    </source>
</evidence>
<dbReference type="GO" id="GO:0004312">
    <property type="term" value="F:fatty acid synthase activity"/>
    <property type="evidence" value="ECO:0007669"/>
    <property type="project" value="TreeGrafter"/>
</dbReference>
<dbReference type="InterPro" id="IPR009081">
    <property type="entry name" value="PP-bd_ACP"/>
</dbReference>
<dbReference type="InterPro" id="IPR029058">
    <property type="entry name" value="AB_hydrolase_fold"/>
</dbReference>
<keyword evidence="4 19" id="KW-0808">Transferase</keyword>
<evidence type="ECO:0000313" key="20">
    <source>
        <dbReference type="Proteomes" id="UP001206128"/>
    </source>
</evidence>
<dbReference type="GO" id="GO:0031177">
    <property type="term" value="F:phosphopantetheine binding"/>
    <property type="evidence" value="ECO:0007669"/>
    <property type="project" value="InterPro"/>
</dbReference>
<evidence type="ECO:0000256" key="15">
    <source>
        <dbReference type="SAM" id="Coils"/>
    </source>
</evidence>
<dbReference type="Gene3D" id="3.40.50.1820">
    <property type="entry name" value="alpha/beta hydrolase"/>
    <property type="match status" value="1"/>
</dbReference>
<dbReference type="Proteomes" id="UP001206128">
    <property type="component" value="Unassembled WGS sequence"/>
</dbReference>
<dbReference type="FunFam" id="3.40.47.10:FF:000019">
    <property type="entry name" value="Polyketide synthase type I"/>
    <property type="match status" value="2"/>
</dbReference>
<feature type="region of interest" description="N-terminal hotdog fold" evidence="14">
    <location>
        <begin position="2675"/>
        <end position="2800"/>
    </location>
</feature>
<comment type="catalytic activity">
    <reaction evidence="9">
        <text>6 (S)-methylmalonyl-CoA + propanoyl-CoA + 6 NADPH + 12 H(+) = 6-deoxyerythronolide B + 6 CO2 + 6 NADP(+) + 7 CoA + H2O</text>
        <dbReference type="Rhea" id="RHEA:23068"/>
        <dbReference type="ChEBI" id="CHEBI:15377"/>
        <dbReference type="ChEBI" id="CHEBI:15378"/>
        <dbReference type="ChEBI" id="CHEBI:16089"/>
        <dbReference type="ChEBI" id="CHEBI:16526"/>
        <dbReference type="ChEBI" id="CHEBI:57287"/>
        <dbReference type="ChEBI" id="CHEBI:57327"/>
        <dbReference type="ChEBI" id="CHEBI:57392"/>
        <dbReference type="ChEBI" id="CHEBI:57783"/>
        <dbReference type="ChEBI" id="CHEBI:58349"/>
        <dbReference type="EC" id="2.3.1.94"/>
    </reaction>
</comment>
<dbReference type="Pfam" id="PF08659">
    <property type="entry name" value="KR"/>
    <property type="match status" value="2"/>
</dbReference>
<dbReference type="InterPro" id="IPR014031">
    <property type="entry name" value="Ketoacyl_synth_C"/>
</dbReference>
<dbReference type="InterPro" id="IPR018201">
    <property type="entry name" value="Ketoacyl_synth_AS"/>
</dbReference>
<dbReference type="Pfam" id="PF16197">
    <property type="entry name" value="KAsynt_C_assoc"/>
    <property type="match status" value="2"/>
</dbReference>
<feature type="active site" description="Proton acceptor; for dehydratase activity" evidence="14">
    <location>
        <position position="2707"/>
    </location>
</feature>
<dbReference type="InterPro" id="IPR016039">
    <property type="entry name" value="Thiolase-like"/>
</dbReference>
<evidence type="ECO:0000256" key="12">
    <source>
        <dbReference type="ARBA" id="ARBA00063272"/>
    </source>
</evidence>
<evidence type="ECO:0000256" key="8">
    <source>
        <dbReference type="ARBA" id="ARBA00023315"/>
    </source>
</evidence>
<dbReference type="InterPro" id="IPR016035">
    <property type="entry name" value="Acyl_Trfase/lysoPLipase"/>
</dbReference>
<feature type="active site" description="Proton acceptor; for dehydratase activity" evidence="14">
    <location>
        <position position="959"/>
    </location>
</feature>
<dbReference type="InterPro" id="IPR042104">
    <property type="entry name" value="PKS_dehydratase_sf"/>
</dbReference>
<evidence type="ECO:0000259" key="16">
    <source>
        <dbReference type="PROSITE" id="PS50075"/>
    </source>
</evidence>
<dbReference type="InterPro" id="IPR020802">
    <property type="entry name" value="TesA-like"/>
</dbReference>
<keyword evidence="15" id="KW-0175">Coiled coil</keyword>
<dbReference type="InterPro" id="IPR036736">
    <property type="entry name" value="ACP-like_sf"/>
</dbReference>
<feature type="domain" description="Ketosynthase family 3 (KS3)" evidence="17">
    <location>
        <begin position="40"/>
        <end position="466"/>
    </location>
</feature>
<dbReference type="GO" id="GO:0033068">
    <property type="term" value="P:macrolide biosynthetic process"/>
    <property type="evidence" value="ECO:0007669"/>
    <property type="project" value="UniProtKB-ARBA"/>
</dbReference>
<feature type="active site" description="Proton donor; for dehydratase activity" evidence="14">
    <location>
        <position position="1125"/>
    </location>
</feature>
<feature type="active site" description="Proton donor; for dehydratase activity" evidence="14">
    <location>
        <position position="2873"/>
    </location>
</feature>
<dbReference type="InterPro" id="IPR049900">
    <property type="entry name" value="PKS_mFAS_DH"/>
</dbReference>
<dbReference type="SMART" id="SM00822">
    <property type="entry name" value="PKS_KR"/>
    <property type="match status" value="2"/>
</dbReference>
<dbReference type="Pfam" id="PF00109">
    <property type="entry name" value="ketoacyl-synt"/>
    <property type="match status" value="2"/>
</dbReference>
<dbReference type="InterPro" id="IPR049552">
    <property type="entry name" value="PKS_DH_N"/>
</dbReference>